<dbReference type="GO" id="GO:0009022">
    <property type="term" value="F:tRNA nucleotidyltransferase activity"/>
    <property type="evidence" value="ECO:0007669"/>
    <property type="project" value="UniProtKB-UniRule"/>
</dbReference>
<comment type="similarity">
    <text evidence="1 8">Belongs to the RNase PH family.</text>
</comment>
<evidence type="ECO:0000259" key="9">
    <source>
        <dbReference type="Pfam" id="PF01138"/>
    </source>
</evidence>
<accession>A0A2V5KSU5</accession>
<gene>
    <name evidence="8" type="primary">rph</name>
    <name evidence="11" type="ORF">DLM86_22185</name>
</gene>
<evidence type="ECO:0000256" key="8">
    <source>
        <dbReference type="HAMAP-Rule" id="MF_00564"/>
    </source>
</evidence>
<evidence type="ECO:0000256" key="6">
    <source>
        <dbReference type="ARBA" id="ARBA00022695"/>
    </source>
</evidence>
<feature type="domain" description="Exoribonuclease phosphorolytic" evidence="10">
    <location>
        <begin position="157"/>
        <end position="223"/>
    </location>
</feature>
<dbReference type="InterPro" id="IPR001247">
    <property type="entry name" value="ExoRNase_PH_dom1"/>
</dbReference>
<dbReference type="GO" id="GO:0031125">
    <property type="term" value="P:rRNA 3'-end processing"/>
    <property type="evidence" value="ECO:0007669"/>
    <property type="project" value="UniProtKB-ARBA"/>
</dbReference>
<protein>
    <recommendedName>
        <fullName evidence="8">Ribonuclease PH</fullName>
        <shortName evidence="8">RNase PH</shortName>
        <ecNumber evidence="8">2.7.7.56</ecNumber>
    </recommendedName>
    <alternativeName>
        <fullName evidence="8">tRNA nucleotidyltransferase</fullName>
    </alternativeName>
</protein>
<evidence type="ECO:0000256" key="3">
    <source>
        <dbReference type="ARBA" id="ARBA00022555"/>
    </source>
</evidence>
<dbReference type="Gene3D" id="3.30.230.70">
    <property type="entry name" value="GHMP Kinase, N-terminal domain"/>
    <property type="match status" value="1"/>
</dbReference>
<evidence type="ECO:0000256" key="2">
    <source>
        <dbReference type="ARBA" id="ARBA00022552"/>
    </source>
</evidence>
<dbReference type="SUPFAM" id="SSF55666">
    <property type="entry name" value="Ribonuclease PH domain 2-like"/>
    <property type="match status" value="1"/>
</dbReference>
<proteinExistence type="inferred from homology"/>
<dbReference type="Pfam" id="PF03725">
    <property type="entry name" value="RNase_PH_C"/>
    <property type="match status" value="1"/>
</dbReference>
<feature type="binding site" evidence="8">
    <location>
        <position position="86"/>
    </location>
    <ligand>
        <name>phosphate</name>
        <dbReference type="ChEBI" id="CHEBI:43474"/>
        <note>substrate</note>
    </ligand>
</feature>
<dbReference type="Pfam" id="PF01138">
    <property type="entry name" value="RNase_PH"/>
    <property type="match status" value="1"/>
</dbReference>
<keyword evidence="4 8" id="KW-0808">Transferase</keyword>
<evidence type="ECO:0000259" key="10">
    <source>
        <dbReference type="Pfam" id="PF03725"/>
    </source>
</evidence>
<dbReference type="PANTHER" id="PTHR11953">
    <property type="entry name" value="EXOSOME COMPLEX COMPONENT"/>
    <property type="match status" value="1"/>
</dbReference>
<dbReference type="RefSeq" id="WP_110842259.1">
    <property type="nucleotide sequence ID" value="NZ_QJVJ01000010.1"/>
</dbReference>
<dbReference type="FunFam" id="3.30.230.70:FF:000003">
    <property type="entry name" value="Ribonuclease PH"/>
    <property type="match status" value="1"/>
</dbReference>
<dbReference type="InterPro" id="IPR015847">
    <property type="entry name" value="ExoRNase_PH_dom2"/>
</dbReference>
<keyword evidence="7" id="KW-0694">RNA-binding</keyword>
<dbReference type="GO" id="GO:0008033">
    <property type="term" value="P:tRNA processing"/>
    <property type="evidence" value="ECO:0007669"/>
    <property type="project" value="UniProtKB-UniRule"/>
</dbReference>
<dbReference type="GO" id="GO:0000049">
    <property type="term" value="F:tRNA binding"/>
    <property type="evidence" value="ECO:0007669"/>
    <property type="project" value="UniProtKB-UniRule"/>
</dbReference>
<keyword evidence="6 8" id="KW-0548">Nucleotidyltransferase</keyword>
<reference evidence="11 12" key="1">
    <citation type="submission" date="2018-05" db="EMBL/GenBank/DDBJ databases">
        <title>Paenibacillus flagellatus sp. nov., isolated from selenium mineral soil.</title>
        <authorList>
            <person name="Dai X."/>
        </authorList>
    </citation>
    <scope>NUCLEOTIDE SEQUENCE [LARGE SCALE GENOMIC DNA]</scope>
    <source>
        <strain evidence="11 12">DXL2</strain>
    </source>
</reference>
<comment type="subunit">
    <text evidence="8">Homohexameric ring arranged as a trimer of dimers.</text>
</comment>
<organism evidence="11 12">
    <name type="scientific">Paenibacillus flagellatus</name>
    <dbReference type="NCBI Taxonomy" id="2211139"/>
    <lineage>
        <taxon>Bacteria</taxon>
        <taxon>Bacillati</taxon>
        <taxon>Bacillota</taxon>
        <taxon>Bacilli</taxon>
        <taxon>Bacillales</taxon>
        <taxon>Paenibacillaceae</taxon>
        <taxon>Paenibacillus</taxon>
    </lineage>
</organism>
<dbReference type="GO" id="GO:0000175">
    <property type="term" value="F:3'-5'-RNA exonuclease activity"/>
    <property type="evidence" value="ECO:0007669"/>
    <property type="project" value="UniProtKB-UniRule"/>
</dbReference>
<dbReference type="InterPro" id="IPR027408">
    <property type="entry name" value="PNPase/RNase_PH_dom_sf"/>
</dbReference>
<dbReference type="InterPro" id="IPR018336">
    <property type="entry name" value="RNase_PH_CS"/>
</dbReference>
<dbReference type="PANTHER" id="PTHR11953:SF0">
    <property type="entry name" value="EXOSOME COMPLEX COMPONENT RRP41"/>
    <property type="match status" value="1"/>
</dbReference>
<comment type="caution">
    <text evidence="11">The sequence shown here is derived from an EMBL/GenBank/DDBJ whole genome shotgun (WGS) entry which is preliminary data.</text>
</comment>
<keyword evidence="12" id="KW-1185">Reference proteome</keyword>
<dbReference type="GO" id="GO:0016075">
    <property type="term" value="P:rRNA catabolic process"/>
    <property type="evidence" value="ECO:0007669"/>
    <property type="project" value="UniProtKB-UniRule"/>
</dbReference>
<dbReference type="InterPro" id="IPR036345">
    <property type="entry name" value="ExoRNase_PH_dom2_sf"/>
</dbReference>
<comment type="catalytic activity">
    <reaction evidence="8">
        <text>tRNA(n+1) + phosphate = tRNA(n) + a ribonucleoside 5'-diphosphate</text>
        <dbReference type="Rhea" id="RHEA:10628"/>
        <dbReference type="Rhea" id="RHEA-COMP:17343"/>
        <dbReference type="Rhea" id="RHEA-COMP:17344"/>
        <dbReference type="ChEBI" id="CHEBI:43474"/>
        <dbReference type="ChEBI" id="CHEBI:57930"/>
        <dbReference type="ChEBI" id="CHEBI:173114"/>
        <dbReference type="EC" id="2.7.7.56"/>
    </reaction>
</comment>
<dbReference type="HAMAP" id="MF_00564">
    <property type="entry name" value="RNase_PH"/>
    <property type="match status" value="1"/>
</dbReference>
<dbReference type="EMBL" id="QJVJ01000010">
    <property type="protein sequence ID" value="PYI52186.1"/>
    <property type="molecule type" value="Genomic_DNA"/>
</dbReference>
<dbReference type="InterPro" id="IPR050080">
    <property type="entry name" value="RNase_PH"/>
</dbReference>
<dbReference type="NCBIfam" id="TIGR01966">
    <property type="entry name" value="RNasePH"/>
    <property type="match status" value="1"/>
</dbReference>
<dbReference type="SUPFAM" id="SSF54211">
    <property type="entry name" value="Ribosomal protein S5 domain 2-like"/>
    <property type="match status" value="1"/>
</dbReference>
<evidence type="ECO:0000256" key="5">
    <source>
        <dbReference type="ARBA" id="ARBA00022694"/>
    </source>
</evidence>
<dbReference type="AlphaFoldDB" id="A0A2V5KSU5"/>
<evidence type="ECO:0000256" key="7">
    <source>
        <dbReference type="ARBA" id="ARBA00022884"/>
    </source>
</evidence>
<keyword evidence="3 8" id="KW-0820">tRNA-binding</keyword>
<dbReference type="Proteomes" id="UP000247476">
    <property type="component" value="Unassembled WGS sequence"/>
</dbReference>
<keyword evidence="2 8" id="KW-0698">rRNA processing</keyword>
<evidence type="ECO:0000313" key="12">
    <source>
        <dbReference type="Proteomes" id="UP000247476"/>
    </source>
</evidence>
<evidence type="ECO:0000256" key="1">
    <source>
        <dbReference type="ARBA" id="ARBA00006678"/>
    </source>
</evidence>
<feature type="binding site" evidence="8">
    <location>
        <begin position="124"/>
        <end position="126"/>
    </location>
    <ligand>
        <name>phosphate</name>
        <dbReference type="ChEBI" id="CHEBI:43474"/>
        <note>substrate</note>
    </ligand>
</feature>
<dbReference type="EC" id="2.7.7.56" evidence="8"/>
<feature type="domain" description="Exoribonuclease phosphorolytic" evidence="9">
    <location>
        <begin position="10"/>
        <end position="138"/>
    </location>
</feature>
<evidence type="ECO:0000313" key="11">
    <source>
        <dbReference type="EMBL" id="PYI52186.1"/>
    </source>
</evidence>
<dbReference type="InterPro" id="IPR020568">
    <property type="entry name" value="Ribosomal_Su5_D2-typ_SF"/>
</dbReference>
<dbReference type="InterPro" id="IPR002381">
    <property type="entry name" value="RNase_PH_bac-type"/>
</dbReference>
<name>A0A2V5KSU5_9BACL</name>
<dbReference type="PROSITE" id="PS01277">
    <property type="entry name" value="RIBONUCLEASE_PH"/>
    <property type="match status" value="1"/>
</dbReference>
<dbReference type="CDD" id="cd11362">
    <property type="entry name" value="RNase_PH_bact"/>
    <property type="match status" value="1"/>
</dbReference>
<evidence type="ECO:0000256" key="4">
    <source>
        <dbReference type="ARBA" id="ARBA00022679"/>
    </source>
</evidence>
<dbReference type="OrthoDB" id="9802265at2"/>
<comment type="function">
    <text evidence="8">Phosphorolytic 3'-5' exoribonuclease that plays an important role in tRNA 3'-end maturation. Removes nucleotide residues following the 3'-CCA terminus of tRNAs; can also add nucleotides to the ends of RNA molecules by using nucleoside diphosphates as substrates, but this may not be physiologically important. Probably plays a role in initiation of 16S rRNA degradation (leading to ribosome degradation) during starvation.</text>
</comment>
<keyword evidence="5 8" id="KW-0819">tRNA processing</keyword>
<sequence>MRSDGRRFDETRAVTMTPNYIKHAEGSVLIEVGDTKVICTASIEEKVPPFMKGQGRGWINAEYSMLPRATQVRNQREATKGKIGGRTMEIQRLIGRALRSVVSLETLGERTITIDCDVIQADGGTRTTSITGSFVALCFAIQKLMRDQKLTKSPITDYLASVSVGIVKDETCLDLNYEEDSQAKVDMNVVMTGQGKFVEVQGTGEEAPFSREELNELLAVAEQGIQSMIAKQKEILGPLNAVVGTEANAHAAKR</sequence>